<reference evidence="4" key="1">
    <citation type="submission" date="2021-01" db="UniProtKB">
        <authorList>
            <consortium name="EnsemblMetazoa"/>
        </authorList>
    </citation>
    <scope>IDENTIFICATION</scope>
</reference>
<feature type="compositionally biased region" description="Basic and acidic residues" evidence="2">
    <location>
        <begin position="829"/>
        <end position="844"/>
    </location>
</feature>
<feature type="compositionally biased region" description="Polar residues" evidence="2">
    <location>
        <begin position="180"/>
        <end position="193"/>
    </location>
</feature>
<dbReference type="RefSeq" id="XP_022644237.1">
    <property type="nucleotide sequence ID" value="XM_022788502.1"/>
</dbReference>
<accession>A0A7M7IY87</accession>
<feature type="compositionally biased region" description="Basic and acidic residues" evidence="2">
    <location>
        <begin position="301"/>
        <end position="321"/>
    </location>
</feature>
<feature type="region of interest" description="Disordered" evidence="2">
    <location>
        <begin position="829"/>
        <end position="859"/>
    </location>
</feature>
<dbReference type="KEGG" id="vde:111243253"/>
<comment type="similarity">
    <text evidence="1">Belongs to the WAPL family.</text>
</comment>
<name>A0A7M7IY87_VARDE</name>
<evidence type="ECO:0000313" key="4">
    <source>
        <dbReference type="EnsemblMetazoa" id="XP_022644237"/>
    </source>
</evidence>
<evidence type="ECO:0000313" key="5">
    <source>
        <dbReference type="Proteomes" id="UP000594260"/>
    </source>
</evidence>
<dbReference type="RefSeq" id="XP_022644238.1">
    <property type="nucleotide sequence ID" value="XM_022788503.1"/>
</dbReference>
<feature type="region of interest" description="Disordered" evidence="2">
    <location>
        <begin position="353"/>
        <end position="375"/>
    </location>
</feature>
<dbReference type="PANTHER" id="PTHR22100">
    <property type="entry name" value="WINGS APART-LIKE PROTEIN HOMOLOG"/>
    <property type="match status" value="1"/>
</dbReference>
<organism evidence="4 5">
    <name type="scientific">Varroa destructor</name>
    <name type="common">Honeybee mite</name>
    <dbReference type="NCBI Taxonomy" id="109461"/>
    <lineage>
        <taxon>Eukaryota</taxon>
        <taxon>Metazoa</taxon>
        <taxon>Ecdysozoa</taxon>
        <taxon>Arthropoda</taxon>
        <taxon>Chelicerata</taxon>
        <taxon>Arachnida</taxon>
        <taxon>Acari</taxon>
        <taxon>Parasitiformes</taxon>
        <taxon>Mesostigmata</taxon>
        <taxon>Gamasina</taxon>
        <taxon>Dermanyssoidea</taxon>
        <taxon>Varroidae</taxon>
        <taxon>Varroa</taxon>
    </lineage>
</organism>
<dbReference type="OrthoDB" id="78088at2759"/>
<evidence type="ECO:0000256" key="2">
    <source>
        <dbReference type="SAM" id="MobiDB-lite"/>
    </source>
</evidence>
<dbReference type="InterPro" id="IPR022771">
    <property type="entry name" value="WAPL_C"/>
</dbReference>
<dbReference type="Proteomes" id="UP000594260">
    <property type="component" value="Unplaced"/>
</dbReference>
<dbReference type="InterPro" id="IPR011989">
    <property type="entry name" value="ARM-like"/>
</dbReference>
<dbReference type="EnsemblMetazoa" id="XM_022788502">
    <property type="protein sequence ID" value="XP_022644237"/>
    <property type="gene ID" value="LOC111243253"/>
</dbReference>
<dbReference type="EnsemblMetazoa" id="XM_022788503">
    <property type="protein sequence ID" value="XP_022644238"/>
    <property type="gene ID" value="LOC111243253"/>
</dbReference>
<feature type="region of interest" description="Disordered" evidence="2">
    <location>
        <begin position="151"/>
        <end position="328"/>
    </location>
</feature>
<feature type="region of interest" description="Disordered" evidence="2">
    <location>
        <begin position="1"/>
        <end position="92"/>
    </location>
</feature>
<dbReference type="AlphaFoldDB" id="A0A7M7IY87"/>
<protein>
    <recommendedName>
        <fullName evidence="3">WAPL domain-containing protein</fullName>
    </recommendedName>
</protein>
<proteinExistence type="inferred from homology"/>
<feature type="domain" description="WAPL" evidence="3">
    <location>
        <begin position="395"/>
        <end position="930"/>
    </location>
</feature>
<feature type="compositionally biased region" description="Polar residues" evidence="2">
    <location>
        <begin position="37"/>
        <end position="57"/>
    </location>
</feature>
<sequence>MSCQPYRDFRKKDKAPSPGPGVGAPTKRAVGRVNRFGVTSFTSIRDGNATPNGNSDAYSFEDDPKPVSPTVTSVNNPPAVAAAPKQPKPKKFFKSRNRANDAFDSLLASTAIPPKALPFSSTPQQTTQLHTLSIKNSSITSLAAGKHELPAVPSPLSSVLSNKSTSSSPLPGVDSPTPSPRETGSPTTESFLSASYGGNHHLTGVATNDHRSVAIPTGGATTADHTPDLPDDPPSSFGRKAPVRSYGRKRNAPQPAEDAADAKEARTETQHVEYENPLLKKLTSQPESRASIDMVTSEGPEASKKDEVKEEKPVAGTDRSKKTFFKSKNKTDPAAAKAKAVSRYKLFNFTGEDEEFGPGGDQESSVPEAFTKKDDGYSVTDKDLFEGDFTEPENKQESGKSYATVRNVLKAYKVHEIGEAQEFNDDVEYLLESVTQANSLASRCLSVCSLAHKCMSAQFRVHLRAHGVMAKFFGSVKDAPKHPSLALCVSALFFVLSQDRLTMDLEASTLAILLQLFEIGEAAGEGKHAEKVLNLCTQMRSKGHAKHLDMARVSASGLALETLLSLTSRRAGEWFKEELRIQGGLTHLINLVTQTMNQLEMPNWGVMDDPRADQLDKLKKIERVLRVLENVTFVNPANQDYLIKFRGGTVLDFCADLFNLCFENIEFHQVLDVSDPSAPEGQSITVALQKADGPGPVFLSVLLSLLKVMLNVTHENDESSGNWGSRDRTMRQLLECMLHLPASLDSELRFDLQLLALGLTINISEHSTVMREWLLTSSVRVSTTDSNSSVSNLSKRSNAFSAMVELFKEKQEAAAASENQTDAILDNQEEKTKQQEMKRFEERQAGSNGSAQGEKDKDAADDLEETIRKAIQKAGKHMEHSIISAYLALMLGCVIQGHAERTATLKEINGGNLQSFAQALKKFHDFIDMTGVLGNSAPQSIERILKVLETS</sequence>
<evidence type="ECO:0000256" key="1">
    <source>
        <dbReference type="ARBA" id="ARBA00006854"/>
    </source>
</evidence>
<dbReference type="Pfam" id="PF07814">
    <property type="entry name" value="WAPL"/>
    <property type="match status" value="1"/>
</dbReference>
<dbReference type="PROSITE" id="PS51271">
    <property type="entry name" value="WAPL"/>
    <property type="match status" value="1"/>
</dbReference>
<feature type="compositionally biased region" description="Low complexity" evidence="2">
    <location>
        <begin position="151"/>
        <end position="171"/>
    </location>
</feature>
<dbReference type="InterPro" id="IPR039874">
    <property type="entry name" value="WAPL"/>
</dbReference>
<dbReference type="GeneID" id="111243253"/>
<keyword evidence="5" id="KW-1185">Reference proteome</keyword>
<dbReference type="Gene3D" id="1.25.10.10">
    <property type="entry name" value="Leucine-rich Repeat Variant"/>
    <property type="match status" value="1"/>
</dbReference>
<evidence type="ECO:0000259" key="3">
    <source>
        <dbReference type="PROSITE" id="PS51271"/>
    </source>
</evidence>
<feature type="compositionally biased region" description="Basic and acidic residues" evidence="2">
    <location>
        <begin position="260"/>
        <end position="274"/>
    </location>
</feature>
<dbReference type="InParanoid" id="A0A7M7IY87"/>
<dbReference type="PANTHER" id="PTHR22100:SF13">
    <property type="entry name" value="WINGS APART-LIKE PROTEIN HOMOLOG"/>
    <property type="match status" value="1"/>
</dbReference>
<dbReference type="InterPro" id="IPR012502">
    <property type="entry name" value="WAPL_dom"/>
</dbReference>